<organism evidence="1">
    <name type="scientific">Zea mays</name>
    <name type="common">Maize</name>
    <dbReference type="NCBI Taxonomy" id="4577"/>
    <lineage>
        <taxon>Eukaryota</taxon>
        <taxon>Viridiplantae</taxon>
        <taxon>Streptophyta</taxon>
        <taxon>Embryophyta</taxon>
        <taxon>Tracheophyta</taxon>
        <taxon>Spermatophyta</taxon>
        <taxon>Magnoliopsida</taxon>
        <taxon>Liliopsida</taxon>
        <taxon>Poales</taxon>
        <taxon>Poaceae</taxon>
        <taxon>PACMAD clade</taxon>
        <taxon>Panicoideae</taxon>
        <taxon>Andropogonodae</taxon>
        <taxon>Andropogoneae</taxon>
        <taxon>Tripsacinae</taxon>
        <taxon>Zea</taxon>
    </lineage>
</organism>
<reference evidence="1" key="1">
    <citation type="journal article" date="2009" name="Plant Mol. Biol.">
        <title>Insights into corn genes derived from large-scale cDNA sequencing.</title>
        <authorList>
            <person name="Alexandrov N.N."/>
            <person name="Brover V.V."/>
            <person name="Freidin S."/>
            <person name="Troukhan M.E."/>
            <person name="Tatarinova T.V."/>
            <person name="Zhang H."/>
            <person name="Swaller T.J."/>
            <person name="Lu Y.P."/>
            <person name="Bouck J."/>
            <person name="Flavell R.B."/>
            <person name="Feldmann K.A."/>
        </authorList>
    </citation>
    <scope>NUCLEOTIDE SEQUENCE</scope>
</reference>
<accession>B6U1F4</accession>
<dbReference type="EMBL" id="EU971069">
    <property type="protein sequence ID" value="ACG43187.1"/>
    <property type="molecule type" value="mRNA"/>
</dbReference>
<dbReference type="AlphaFoldDB" id="B6U1F4"/>
<name>B6U1F4_MAIZE</name>
<evidence type="ECO:0000313" key="1">
    <source>
        <dbReference type="EMBL" id="ACG43187.1"/>
    </source>
</evidence>
<protein>
    <submittedName>
        <fullName evidence="1">Uncharacterized protein</fullName>
    </submittedName>
</protein>
<dbReference type="ExpressionAtlas" id="B6U1F4">
    <property type="expression patterns" value="baseline and differential"/>
</dbReference>
<proteinExistence type="evidence at transcript level"/>
<sequence length="57" mass="6086">MAAFLRSKCSPVGRTLMGSLGNSLFGAANSSVGAITRPSHCDAISQQIRTFIQMRRS</sequence>